<dbReference type="KEGG" id="atq:GH723_12500"/>
<evidence type="ECO:0000259" key="1">
    <source>
        <dbReference type="Pfam" id="PF04230"/>
    </source>
</evidence>
<dbReference type="RefSeq" id="WP_153759957.1">
    <property type="nucleotide sequence ID" value="NZ_CP045851.1"/>
</dbReference>
<dbReference type="EMBL" id="CP045851">
    <property type="protein sequence ID" value="QGG95851.1"/>
    <property type="molecule type" value="Genomic_DNA"/>
</dbReference>
<dbReference type="PANTHER" id="PTHR36836">
    <property type="entry name" value="COLANIC ACID BIOSYNTHESIS PROTEIN WCAK"/>
    <property type="match status" value="1"/>
</dbReference>
<proteinExistence type="predicted"/>
<keyword evidence="3" id="KW-1185">Reference proteome</keyword>
<dbReference type="AlphaFoldDB" id="A0A5Q2RMQ2"/>
<gene>
    <name evidence="2" type="ORF">GH723_12500</name>
</gene>
<protein>
    <recommendedName>
        <fullName evidence="1">Polysaccharide pyruvyl transferase domain-containing protein</fullName>
    </recommendedName>
</protein>
<accession>A0A5Q2RMQ2</accession>
<dbReference type="PANTHER" id="PTHR36836:SF1">
    <property type="entry name" value="COLANIC ACID BIOSYNTHESIS PROTEIN WCAK"/>
    <property type="match status" value="1"/>
</dbReference>
<reference evidence="2 3" key="1">
    <citation type="submission" date="2019-11" db="EMBL/GenBank/DDBJ databases">
        <authorList>
            <person name="He Y."/>
        </authorList>
    </citation>
    <scope>NUCLEOTIDE SEQUENCE [LARGE SCALE GENOMIC DNA]</scope>
    <source>
        <strain evidence="2 3">SCSIO 58843</strain>
    </source>
</reference>
<feature type="domain" description="Polysaccharide pyruvyl transferase" evidence="1">
    <location>
        <begin position="25"/>
        <end position="340"/>
    </location>
</feature>
<dbReference type="Proteomes" id="UP000334019">
    <property type="component" value="Chromosome"/>
</dbReference>
<name>A0A5Q2RMQ2_9ACTN</name>
<dbReference type="Pfam" id="PF04230">
    <property type="entry name" value="PS_pyruv_trans"/>
    <property type="match status" value="1"/>
</dbReference>
<organism evidence="2 3">
    <name type="scientific">Actinomarinicola tropica</name>
    <dbReference type="NCBI Taxonomy" id="2789776"/>
    <lineage>
        <taxon>Bacteria</taxon>
        <taxon>Bacillati</taxon>
        <taxon>Actinomycetota</taxon>
        <taxon>Acidimicrobiia</taxon>
        <taxon>Acidimicrobiales</taxon>
        <taxon>Iamiaceae</taxon>
        <taxon>Actinomarinicola</taxon>
    </lineage>
</organism>
<evidence type="ECO:0000313" key="3">
    <source>
        <dbReference type="Proteomes" id="UP000334019"/>
    </source>
</evidence>
<evidence type="ECO:0000313" key="2">
    <source>
        <dbReference type="EMBL" id="QGG95851.1"/>
    </source>
</evidence>
<dbReference type="InterPro" id="IPR007345">
    <property type="entry name" value="Polysacch_pyruvyl_Trfase"/>
</dbReference>
<sequence length="414" mass="44648">MTDADPRRAHAARPHVLIVNQHGDNRGDEAAMRAMLAGLDRRLPGARFTVLHQFNDPAESAVATPQPVTYLPIRLPVVEALRLAAAAMLLAGRLPARSLAGPVGRRILDAYDDADVVVSAPGGPYFGDLYADHEAVHWFFVWMARVRRTPLALYAPSAGPFRNRFLNPVRRRGYRWFDRVVVREERSASHIRELVPGLEVEVTTDSALQDDPARVAPPDAGTSKGDVLRVAAAFRDPGATRAAHDAAVIAGLSALAERGPCRVTLLPQVHGRHRDTPYLEELAAQLRARGVDVQVAPESADSDEQRAIVAASDLVVAGRYHPAVFAVGAEVPVVVVPYEHKAHGLAEAAGLDEWVIDVSELTGERLAERLGALASRADEVRGILAERSPELRALSGRTSDVVAALVADRRPAAS</sequence>